<feature type="transmembrane region" description="Helical" evidence="1">
    <location>
        <begin position="228"/>
        <end position="249"/>
    </location>
</feature>
<feature type="transmembrane region" description="Helical" evidence="1">
    <location>
        <begin position="38"/>
        <end position="56"/>
    </location>
</feature>
<dbReference type="STRING" id="134849.SAMN05443668_107170"/>
<feature type="transmembrane region" description="Helical" evidence="1">
    <location>
        <begin position="7"/>
        <end position="26"/>
    </location>
</feature>
<dbReference type="AlphaFoldDB" id="A0A1M7TW03"/>
<protein>
    <submittedName>
        <fullName evidence="2">Uncharacterized protein</fullName>
    </submittedName>
</protein>
<dbReference type="Proteomes" id="UP000184440">
    <property type="component" value="Unassembled WGS sequence"/>
</dbReference>
<dbReference type="RefSeq" id="WP_073259974.1">
    <property type="nucleotide sequence ID" value="NZ_FRCS01000007.1"/>
</dbReference>
<sequence>MVAARISLYCGVFGALGATFGWFLWAATLQIRHEPGEALLSVAVGATVGTVAELALRYRAASKRPAEPPPEGRRGAARFLVFPAAALVAQVMTENVVSELVKAVLQPFVVSLAAFFVGGALLGLLLGPVLRMGPETYYSGGYAPTIGPDDSPLTRVGGVVAMGCATYSVLFWAVIVLGFLWYLLRSPIEWLLRASGVLRDADRLSVWSLIVVVIVLVCALQSGRPRQVLTLGLTTTLFSFAAILAPYVYDLDHNAVADARGGAATYQLIVISDSLLDYPDVPATTWIRAEKQLIERRRKSEPPSFAPAADPLNSYLSDRVDCANRTDDAPTAPAYVNEKMWAEATSARRDRVARLCVKLTANFGAGLSRSLYVLALFILGVLYAPWAEARLRPADYGAGVIRLVDRTSLAALLVGAVIVLIML</sequence>
<evidence type="ECO:0000256" key="1">
    <source>
        <dbReference type="SAM" id="Phobius"/>
    </source>
</evidence>
<keyword evidence="1" id="KW-0812">Transmembrane</keyword>
<keyword evidence="3" id="KW-1185">Reference proteome</keyword>
<dbReference type="EMBL" id="FRCS01000007">
    <property type="protein sequence ID" value="SHN74896.1"/>
    <property type="molecule type" value="Genomic_DNA"/>
</dbReference>
<proteinExistence type="predicted"/>
<evidence type="ECO:0000313" key="2">
    <source>
        <dbReference type="EMBL" id="SHN74896.1"/>
    </source>
</evidence>
<feature type="transmembrane region" description="Helical" evidence="1">
    <location>
        <begin position="105"/>
        <end position="126"/>
    </location>
</feature>
<name>A0A1M7TW03_9ACTN</name>
<gene>
    <name evidence="2" type="ORF">SAMN05443668_107170</name>
</gene>
<keyword evidence="1" id="KW-1133">Transmembrane helix</keyword>
<feature type="transmembrane region" description="Helical" evidence="1">
    <location>
        <begin position="403"/>
        <end position="422"/>
    </location>
</feature>
<evidence type="ECO:0000313" key="3">
    <source>
        <dbReference type="Proteomes" id="UP000184440"/>
    </source>
</evidence>
<reference evidence="2 3" key="1">
    <citation type="submission" date="2016-11" db="EMBL/GenBank/DDBJ databases">
        <authorList>
            <person name="Jaros S."/>
            <person name="Januszkiewicz K."/>
            <person name="Wedrychowicz H."/>
        </authorList>
    </citation>
    <scope>NUCLEOTIDE SEQUENCE [LARGE SCALE GENOMIC DNA]</scope>
    <source>
        <strain evidence="2 3">DSM 46144</strain>
    </source>
</reference>
<accession>A0A1M7TW03</accession>
<feature type="transmembrane region" description="Helical" evidence="1">
    <location>
        <begin position="204"/>
        <end position="221"/>
    </location>
</feature>
<feature type="transmembrane region" description="Helical" evidence="1">
    <location>
        <begin position="371"/>
        <end position="391"/>
    </location>
</feature>
<organism evidence="2 3">
    <name type="scientific">Cryptosporangium aurantiacum</name>
    <dbReference type="NCBI Taxonomy" id="134849"/>
    <lineage>
        <taxon>Bacteria</taxon>
        <taxon>Bacillati</taxon>
        <taxon>Actinomycetota</taxon>
        <taxon>Actinomycetes</taxon>
        <taxon>Cryptosporangiales</taxon>
        <taxon>Cryptosporangiaceae</taxon>
        <taxon>Cryptosporangium</taxon>
    </lineage>
</organism>
<keyword evidence="1" id="KW-0472">Membrane</keyword>
<feature type="transmembrane region" description="Helical" evidence="1">
    <location>
        <begin position="159"/>
        <end position="184"/>
    </location>
</feature>